<dbReference type="AlphaFoldDB" id="A0A9P7GPZ1"/>
<name>A0A9P7GPZ1_9AGAR</name>
<sequence>MLAAATVMQLAGAKIEHFRWEFPDPSQEDLVGSPEWFLPVELRLLPRLRSLTIVTDSQIVQASSVRDLLSARSLPENSPIDRITIILICANLDLIVSQLYETRMDESLSVVGLGRSPPRSVQITIWILCDPKIAKSLGTDVASSWTVWGEQLRQWFPLTSSREPPVKGGIDGFSRFFQLLEDDVVAV</sequence>
<organism evidence="1 2">
    <name type="scientific">Sphagnurus paluster</name>
    <dbReference type="NCBI Taxonomy" id="117069"/>
    <lineage>
        <taxon>Eukaryota</taxon>
        <taxon>Fungi</taxon>
        <taxon>Dikarya</taxon>
        <taxon>Basidiomycota</taxon>
        <taxon>Agaricomycotina</taxon>
        <taxon>Agaricomycetes</taxon>
        <taxon>Agaricomycetidae</taxon>
        <taxon>Agaricales</taxon>
        <taxon>Tricholomatineae</taxon>
        <taxon>Lyophyllaceae</taxon>
        <taxon>Sphagnurus</taxon>
    </lineage>
</organism>
<reference evidence="1" key="2">
    <citation type="submission" date="2021-10" db="EMBL/GenBank/DDBJ databases">
        <title>Phylogenomics reveals ancestral predisposition of the termite-cultivated fungus Termitomyces towards a domesticated lifestyle.</title>
        <authorList>
            <person name="Auxier B."/>
            <person name="Grum-Grzhimaylo A."/>
            <person name="Cardenas M.E."/>
            <person name="Lodge J.D."/>
            <person name="Laessoe T."/>
            <person name="Pedersen O."/>
            <person name="Smith M.E."/>
            <person name="Kuyper T.W."/>
            <person name="Franco-Molano E.A."/>
            <person name="Baroni T.J."/>
            <person name="Aanen D.K."/>
        </authorList>
    </citation>
    <scope>NUCLEOTIDE SEQUENCE</scope>
    <source>
        <strain evidence="1">D49</strain>
    </source>
</reference>
<evidence type="ECO:0000313" key="2">
    <source>
        <dbReference type="Proteomes" id="UP000717328"/>
    </source>
</evidence>
<gene>
    <name evidence="1" type="ORF">H0H81_004844</name>
</gene>
<evidence type="ECO:0000313" key="1">
    <source>
        <dbReference type="EMBL" id="KAG5652488.1"/>
    </source>
</evidence>
<dbReference type="EMBL" id="JABCKI010000123">
    <property type="protein sequence ID" value="KAG5652488.1"/>
    <property type="molecule type" value="Genomic_DNA"/>
</dbReference>
<reference evidence="1" key="1">
    <citation type="submission" date="2021-02" db="EMBL/GenBank/DDBJ databases">
        <authorList>
            <person name="Nieuwenhuis M."/>
            <person name="Van De Peppel L.J.J."/>
        </authorList>
    </citation>
    <scope>NUCLEOTIDE SEQUENCE</scope>
    <source>
        <strain evidence="1">D49</strain>
    </source>
</reference>
<dbReference type="Proteomes" id="UP000717328">
    <property type="component" value="Unassembled WGS sequence"/>
</dbReference>
<protein>
    <submittedName>
        <fullName evidence="1">Uncharacterized protein</fullName>
    </submittedName>
</protein>
<keyword evidence="2" id="KW-1185">Reference proteome</keyword>
<comment type="caution">
    <text evidence="1">The sequence shown here is derived from an EMBL/GenBank/DDBJ whole genome shotgun (WGS) entry which is preliminary data.</text>
</comment>
<proteinExistence type="predicted"/>
<accession>A0A9P7GPZ1</accession>